<feature type="chain" id="PRO_5008900719" evidence="1">
    <location>
        <begin position="23"/>
        <end position="165"/>
    </location>
</feature>
<dbReference type="AlphaFoldDB" id="A0A1D1Z4Z4"/>
<proteinExistence type="predicted"/>
<sequence length="165" mass="18916">MNQKYFIFLFTLLAFFLEKTHGCHPSGVLNQEDYDCTPGWNGVNITDVSWDKDSPKMYITTYTPDGNNGPNAPHAYGHFTFSAGDKRDRFVGNPRFVNTHHCTVKGSNEVNPFASYWLYDEKNRPADGSTFTVWLAIYWYCYYADLGGGIQCCHKNVNYTNTVKY</sequence>
<keyword evidence="1" id="KW-0732">Signal</keyword>
<gene>
    <name evidence="2" type="ORF">g.14222</name>
</gene>
<name>A0A1D1Z4Z4_9ARAE</name>
<dbReference type="EMBL" id="GDJX01006002">
    <property type="protein sequence ID" value="JAT61934.1"/>
    <property type="molecule type" value="Transcribed_RNA"/>
</dbReference>
<accession>A0A1D1Z4Z4</accession>
<protein>
    <submittedName>
        <fullName evidence="2">Uncharacterized protein</fullName>
    </submittedName>
</protein>
<evidence type="ECO:0000313" key="2">
    <source>
        <dbReference type="EMBL" id="JAT61934.1"/>
    </source>
</evidence>
<feature type="signal peptide" evidence="1">
    <location>
        <begin position="1"/>
        <end position="22"/>
    </location>
</feature>
<evidence type="ECO:0000256" key="1">
    <source>
        <dbReference type="SAM" id="SignalP"/>
    </source>
</evidence>
<reference evidence="2" key="1">
    <citation type="submission" date="2015-07" db="EMBL/GenBank/DDBJ databases">
        <title>Transcriptome Assembly of Anthurium amnicola.</title>
        <authorList>
            <person name="Suzuki J."/>
        </authorList>
    </citation>
    <scope>NUCLEOTIDE SEQUENCE</scope>
</reference>
<organism evidence="2">
    <name type="scientific">Anthurium amnicola</name>
    <dbReference type="NCBI Taxonomy" id="1678845"/>
    <lineage>
        <taxon>Eukaryota</taxon>
        <taxon>Viridiplantae</taxon>
        <taxon>Streptophyta</taxon>
        <taxon>Embryophyta</taxon>
        <taxon>Tracheophyta</taxon>
        <taxon>Spermatophyta</taxon>
        <taxon>Magnoliopsida</taxon>
        <taxon>Liliopsida</taxon>
        <taxon>Araceae</taxon>
        <taxon>Pothoideae</taxon>
        <taxon>Potheae</taxon>
        <taxon>Anthurium</taxon>
    </lineage>
</organism>